<comment type="caution">
    <text evidence="4">The sequence shown here is derived from an EMBL/GenBank/DDBJ whole genome shotgun (WGS) entry which is preliminary data.</text>
</comment>
<feature type="domain" description="N-acetyltransferase" evidence="3">
    <location>
        <begin position="13"/>
        <end position="164"/>
    </location>
</feature>
<dbReference type="AlphaFoldDB" id="A0A3M4PXF1"/>
<protein>
    <recommendedName>
        <fullName evidence="3">N-acetyltransferase domain-containing protein</fullName>
    </recommendedName>
</protein>
<evidence type="ECO:0000256" key="1">
    <source>
        <dbReference type="ARBA" id="ARBA00022679"/>
    </source>
</evidence>
<dbReference type="PANTHER" id="PTHR43877:SF2">
    <property type="entry name" value="AMINOALKYLPHOSPHONATE N-ACETYLTRANSFERASE-RELATED"/>
    <property type="match status" value="1"/>
</dbReference>
<organism evidence="4 5">
    <name type="scientific">Pseudomonas salomonii</name>
    <dbReference type="NCBI Taxonomy" id="191391"/>
    <lineage>
        <taxon>Bacteria</taxon>
        <taxon>Pseudomonadati</taxon>
        <taxon>Pseudomonadota</taxon>
        <taxon>Gammaproteobacteria</taxon>
        <taxon>Pseudomonadales</taxon>
        <taxon>Pseudomonadaceae</taxon>
        <taxon>Pseudomonas</taxon>
    </lineage>
</organism>
<dbReference type="PANTHER" id="PTHR43877">
    <property type="entry name" value="AMINOALKYLPHOSPHONATE N-ACETYLTRANSFERASE-RELATED-RELATED"/>
    <property type="match status" value="1"/>
</dbReference>
<dbReference type="Proteomes" id="UP000277179">
    <property type="component" value="Unassembled WGS sequence"/>
</dbReference>
<reference evidence="4 5" key="1">
    <citation type="submission" date="2018-08" db="EMBL/GenBank/DDBJ databases">
        <title>Recombination of ecologically and evolutionarily significant loci maintains genetic cohesion in the Pseudomonas syringae species complex.</title>
        <authorList>
            <person name="Dillon M."/>
            <person name="Thakur S."/>
            <person name="Almeida R.N.D."/>
            <person name="Weir B.S."/>
            <person name="Guttman D.S."/>
        </authorList>
    </citation>
    <scope>NUCLEOTIDE SEQUENCE [LARGE SCALE GENOMIC DNA]</scope>
    <source>
        <strain evidence="4 5">ICMP 11288</strain>
    </source>
</reference>
<evidence type="ECO:0000259" key="3">
    <source>
        <dbReference type="PROSITE" id="PS51186"/>
    </source>
</evidence>
<dbReference type="GO" id="GO:0016747">
    <property type="term" value="F:acyltransferase activity, transferring groups other than amino-acyl groups"/>
    <property type="evidence" value="ECO:0007669"/>
    <property type="project" value="InterPro"/>
</dbReference>
<evidence type="ECO:0000256" key="2">
    <source>
        <dbReference type="ARBA" id="ARBA00023315"/>
    </source>
</evidence>
<name>A0A3M4PXF1_9PSED</name>
<keyword evidence="1" id="KW-0808">Transferase</keyword>
<keyword evidence="2" id="KW-0012">Acyltransferase</keyword>
<dbReference type="EMBL" id="RBRL01000422">
    <property type="protein sequence ID" value="RMQ82644.1"/>
    <property type="molecule type" value="Genomic_DNA"/>
</dbReference>
<dbReference type="InterPro" id="IPR050832">
    <property type="entry name" value="Bact_Acetyltransf"/>
</dbReference>
<evidence type="ECO:0000313" key="5">
    <source>
        <dbReference type="Proteomes" id="UP000277179"/>
    </source>
</evidence>
<gene>
    <name evidence="4" type="ORF">ALP97_01453</name>
</gene>
<sequence>MGCRWNFKGMKKVLIRSAQLEDAQSVFEVHKNSVEHLCTGAYAPEQIAMWLNGRSPATYREAIAAGNLWLAYTDRLQGFIEIDGNEISKLFVRGAAAGKGIGARLLNEALQRIKNAGHAKAYLEATLNAEKFYAAFGFRKVGEGTFSRGNSPVSIEIIKMELAL</sequence>
<proteinExistence type="predicted"/>
<evidence type="ECO:0000313" key="4">
    <source>
        <dbReference type="EMBL" id="RMQ82644.1"/>
    </source>
</evidence>
<dbReference type="InterPro" id="IPR016181">
    <property type="entry name" value="Acyl_CoA_acyltransferase"/>
</dbReference>
<dbReference type="InterPro" id="IPR000182">
    <property type="entry name" value="GNAT_dom"/>
</dbReference>
<dbReference type="SUPFAM" id="SSF55729">
    <property type="entry name" value="Acyl-CoA N-acyltransferases (Nat)"/>
    <property type="match status" value="1"/>
</dbReference>
<dbReference type="PROSITE" id="PS51186">
    <property type="entry name" value="GNAT"/>
    <property type="match status" value="1"/>
</dbReference>
<dbReference type="Gene3D" id="3.40.630.30">
    <property type="match status" value="1"/>
</dbReference>
<accession>A0A3M4PXF1</accession>
<dbReference type="Pfam" id="PF13673">
    <property type="entry name" value="Acetyltransf_10"/>
    <property type="match status" value="1"/>
</dbReference>